<dbReference type="Proteomes" id="UP000746747">
    <property type="component" value="Unassembled WGS sequence"/>
</dbReference>
<evidence type="ECO:0000259" key="6">
    <source>
        <dbReference type="PROSITE" id="PS50261"/>
    </source>
</evidence>
<keyword evidence="2 5" id="KW-0812">Transmembrane</keyword>
<feature type="transmembrane region" description="Helical" evidence="5">
    <location>
        <begin position="303"/>
        <end position="323"/>
    </location>
</feature>
<dbReference type="Gene3D" id="1.20.1070.10">
    <property type="entry name" value="Rhodopsin 7-helix transmembrane proteins"/>
    <property type="match status" value="1"/>
</dbReference>
<dbReference type="OrthoDB" id="6134459at2759"/>
<comment type="subcellular location">
    <subcellularLocation>
        <location evidence="1">Membrane</location>
        <topology evidence="1">Multi-pass membrane protein</topology>
    </subcellularLocation>
</comment>
<evidence type="ECO:0000256" key="1">
    <source>
        <dbReference type="ARBA" id="ARBA00004141"/>
    </source>
</evidence>
<evidence type="ECO:0000313" key="8">
    <source>
        <dbReference type="Proteomes" id="UP000746747"/>
    </source>
</evidence>
<reference evidence="7" key="1">
    <citation type="submission" date="2021-09" db="EMBL/GenBank/DDBJ databases">
        <authorList>
            <consortium name="Pathogen Informatics"/>
        </authorList>
    </citation>
    <scope>NUCLEOTIDE SEQUENCE</scope>
</reference>
<feature type="transmembrane region" description="Helical" evidence="5">
    <location>
        <begin position="516"/>
        <end position="539"/>
    </location>
</feature>
<dbReference type="EMBL" id="CAKAEH010000766">
    <property type="protein sequence ID" value="CAG9531825.1"/>
    <property type="molecule type" value="Genomic_DNA"/>
</dbReference>
<evidence type="ECO:0000256" key="4">
    <source>
        <dbReference type="ARBA" id="ARBA00023136"/>
    </source>
</evidence>
<protein>
    <recommendedName>
        <fullName evidence="6">G-protein coupled receptors family 2 profile 2 domain-containing protein</fullName>
    </recommendedName>
</protein>
<keyword evidence="4 5" id="KW-0472">Membrane</keyword>
<evidence type="ECO:0000256" key="2">
    <source>
        <dbReference type="ARBA" id="ARBA00022692"/>
    </source>
</evidence>
<sequence>MRQYLQQLLLGDQIIQEDNLAICQHLFAKGYNGTAAEIMKGGFLALYDGSKFSCREQQFVELLPKTGGTSVRIPHPTIDQFPSLSIVRVLWLSNSKIFKSRHTLDGRWTVISEVYGVSIKHIPLKSSKSGSIPKEMSGVGNNDDFYGFLISYHINKTMDQDQIQLGVWDDEEGWKLIEETNCLLRRVGPNNILFACSRVFFTKNVNENIKYFAAMQNTSCCEELITATRKPVKLTWYICASSGFLASVMLLTVIINVYLLCASTHCSQRSQQVIVNMCACIFVLCALYSFSHNGILDPETCRAITVAQHFFFLTVYFWIMQAFKLLREKLSKIVGYYSRSKDDEKLYTEGEKVALYGAIMEMYFIAYGIPLIAMSTVLATNTLSRNGSPKFCFPSSTMHIKIFAYAIYVPLFICAIFILGIIAIILRLLITARRLSVETISQQYIDNKSSEGNISLTRNGTTSADLSKKASAATTQLLWLLLIAVLYSLDCYAAATHINQLNNSGLTATQNSYFNALFNILLALSILYPFTLESICTILHKTRNSSCSVCITKPFINAPYNYKEHIVPQVQIGSTAGCFVEEEWV</sequence>
<dbReference type="GO" id="GO:0004888">
    <property type="term" value="F:transmembrane signaling receptor activity"/>
    <property type="evidence" value="ECO:0007669"/>
    <property type="project" value="InterPro"/>
</dbReference>
<organism evidence="7 8">
    <name type="scientific">Cercopithifilaria johnstoni</name>
    <dbReference type="NCBI Taxonomy" id="2874296"/>
    <lineage>
        <taxon>Eukaryota</taxon>
        <taxon>Metazoa</taxon>
        <taxon>Ecdysozoa</taxon>
        <taxon>Nematoda</taxon>
        <taxon>Chromadorea</taxon>
        <taxon>Rhabditida</taxon>
        <taxon>Spirurina</taxon>
        <taxon>Spiruromorpha</taxon>
        <taxon>Filarioidea</taxon>
        <taxon>Onchocercidae</taxon>
        <taxon>Cercopithifilaria</taxon>
    </lineage>
</organism>
<evidence type="ECO:0000256" key="5">
    <source>
        <dbReference type="SAM" id="Phobius"/>
    </source>
</evidence>
<accession>A0A8J2Q915</accession>
<feature type="transmembrane region" description="Helical" evidence="5">
    <location>
        <begin position="234"/>
        <end position="261"/>
    </location>
</feature>
<dbReference type="AlphaFoldDB" id="A0A8J2Q915"/>
<keyword evidence="8" id="KW-1185">Reference proteome</keyword>
<feature type="transmembrane region" description="Helical" evidence="5">
    <location>
        <begin position="477"/>
        <end position="496"/>
    </location>
</feature>
<dbReference type="GO" id="GO:0007166">
    <property type="term" value="P:cell surface receptor signaling pathway"/>
    <property type="evidence" value="ECO:0007669"/>
    <property type="project" value="InterPro"/>
</dbReference>
<feature type="domain" description="G-protein coupled receptors family 2 profile 2" evidence="6">
    <location>
        <begin position="236"/>
        <end position="534"/>
    </location>
</feature>
<comment type="caution">
    <text evidence="7">The sequence shown here is derived from an EMBL/GenBank/DDBJ whole genome shotgun (WGS) entry which is preliminary data.</text>
</comment>
<feature type="transmembrane region" description="Helical" evidence="5">
    <location>
        <begin position="273"/>
        <end position="291"/>
    </location>
</feature>
<dbReference type="GO" id="GO:0016020">
    <property type="term" value="C:membrane"/>
    <property type="evidence" value="ECO:0007669"/>
    <property type="project" value="UniProtKB-SubCell"/>
</dbReference>
<evidence type="ECO:0000313" key="7">
    <source>
        <dbReference type="EMBL" id="CAG9531825.1"/>
    </source>
</evidence>
<proteinExistence type="predicted"/>
<evidence type="ECO:0000256" key="3">
    <source>
        <dbReference type="ARBA" id="ARBA00022989"/>
    </source>
</evidence>
<dbReference type="InterPro" id="IPR017981">
    <property type="entry name" value="GPCR_2-like_7TM"/>
</dbReference>
<feature type="transmembrane region" description="Helical" evidence="5">
    <location>
        <begin position="402"/>
        <end position="426"/>
    </location>
</feature>
<gene>
    <name evidence="7" type="ORF">CJOHNSTONI_LOCUS2197</name>
</gene>
<keyword evidence="3 5" id="KW-1133">Transmembrane helix</keyword>
<feature type="transmembrane region" description="Helical" evidence="5">
    <location>
        <begin position="362"/>
        <end position="382"/>
    </location>
</feature>
<name>A0A8J2Q915_9BILA</name>
<dbReference type="PROSITE" id="PS50261">
    <property type="entry name" value="G_PROTEIN_RECEP_F2_4"/>
    <property type="match status" value="1"/>
</dbReference>